<dbReference type="RefSeq" id="WP_038207884.1">
    <property type="nucleotide sequence ID" value="NZ_CAWLWN010000069.1"/>
</dbReference>
<gene>
    <name evidence="11 12" type="primary">lpxB</name>
    <name evidence="12" type="ORF">XBP1_720020</name>
</gene>
<evidence type="ECO:0000256" key="11">
    <source>
        <dbReference type="HAMAP-Rule" id="MF_00392"/>
    </source>
</evidence>
<comment type="function">
    <text evidence="1 11">Condensation of UDP-2,3-diacylglucosamine and 2,3-diacylglucosamine-1-phosphate to form lipid A disaccharide, a precursor of lipid A, a phosphorylated glycolipid that anchors the lipopolysaccharide to the outer membrane of the cell.</text>
</comment>
<evidence type="ECO:0000256" key="6">
    <source>
        <dbReference type="ARBA" id="ARBA00022556"/>
    </source>
</evidence>
<keyword evidence="6 11" id="KW-0441">Lipid A biosynthesis</keyword>
<organism evidence="12 13">
    <name type="scientific">Xenorhabdus bovienii str. puntauvense</name>
    <dbReference type="NCBI Taxonomy" id="1398201"/>
    <lineage>
        <taxon>Bacteria</taxon>
        <taxon>Pseudomonadati</taxon>
        <taxon>Pseudomonadota</taxon>
        <taxon>Gammaproteobacteria</taxon>
        <taxon>Enterobacterales</taxon>
        <taxon>Morganellaceae</taxon>
        <taxon>Xenorhabdus</taxon>
    </lineage>
</organism>
<dbReference type="InterPro" id="IPR003835">
    <property type="entry name" value="Glyco_trans_19"/>
</dbReference>
<dbReference type="GO" id="GO:0016020">
    <property type="term" value="C:membrane"/>
    <property type="evidence" value="ECO:0007669"/>
    <property type="project" value="GOC"/>
</dbReference>
<evidence type="ECO:0000256" key="1">
    <source>
        <dbReference type="ARBA" id="ARBA00002056"/>
    </source>
</evidence>
<comment type="caution">
    <text evidence="12">The sequence shown here is derived from an EMBL/GenBank/DDBJ whole genome shotgun (WGS) entry which is preliminary data.</text>
</comment>
<reference evidence="12" key="1">
    <citation type="submission" date="2013-07" db="EMBL/GenBank/DDBJ databases">
        <title>Sub-species coevolution in mutualistic symbiosis.</title>
        <authorList>
            <person name="Murfin K."/>
            <person name="Klassen J."/>
            <person name="Lee M."/>
            <person name="Forst S."/>
            <person name="Stock P."/>
            <person name="Goodrich-Blair H."/>
        </authorList>
    </citation>
    <scope>NUCLEOTIDE SEQUENCE [LARGE SCALE GENOMIC DNA]</scope>
    <source>
        <strain evidence="12">Puntauvense</strain>
    </source>
</reference>
<keyword evidence="9 11" id="KW-0443">Lipid metabolism</keyword>
<evidence type="ECO:0000256" key="3">
    <source>
        <dbReference type="ARBA" id="ARBA00012687"/>
    </source>
</evidence>
<proteinExistence type="inferred from homology"/>
<accession>A0A077NJN5</accession>
<keyword evidence="5 11" id="KW-0444">Lipid biosynthesis</keyword>
<evidence type="ECO:0000256" key="2">
    <source>
        <dbReference type="ARBA" id="ARBA00007868"/>
    </source>
</evidence>
<name>A0A077NJN5_XENBV</name>
<dbReference type="PANTHER" id="PTHR30372:SF4">
    <property type="entry name" value="LIPID-A-DISACCHARIDE SYNTHASE, MITOCHONDRIAL-RELATED"/>
    <property type="match status" value="1"/>
</dbReference>
<dbReference type="EMBL" id="CBSW010000279">
    <property type="protein sequence ID" value="CDG99044.1"/>
    <property type="molecule type" value="Genomic_DNA"/>
</dbReference>
<comment type="pathway">
    <text evidence="11">Glycolipid biosynthesis; lipid IV(A) biosynthesis; lipid IV(A) from (3R)-3-hydroxytetradecanoyl-[acyl-carrier-protein] and UDP-N-acetyl-alpha-D-glucosamine: step 5/6.</text>
</comment>
<keyword evidence="7 11" id="KW-0328">Glycosyltransferase</keyword>
<comment type="catalytic activity">
    <reaction evidence="11">
        <text>2-N,3-O-bis[(3R)-3-hydroxytetradecanoyl]-alpha-D-glucosaminyl 1-phosphate + UDP-2-N,3-O-bis[(3R)-3-hydroxytetradecanoyl]-alpha-D-glucosamine = lipid A disaccharide (E. coli) + UDP + H(+)</text>
        <dbReference type="Rhea" id="RHEA:22668"/>
        <dbReference type="ChEBI" id="CHEBI:15378"/>
        <dbReference type="ChEBI" id="CHEBI:57957"/>
        <dbReference type="ChEBI" id="CHEBI:58223"/>
        <dbReference type="ChEBI" id="CHEBI:58466"/>
        <dbReference type="ChEBI" id="CHEBI:78847"/>
    </reaction>
</comment>
<dbReference type="UniPathway" id="UPA00359">
    <property type="reaction ID" value="UER00481"/>
</dbReference>
<dbReference type="NCBIfam" id="TIGR00215">
    <property type="entry name" value="lpxB"/>
    <property type="match status" value="1"/>
</dbReference>
<dbReference type="HOGENOM" id="CLU_036577_3_0_6"/>
<dbReference type="CDD" id="cd01635">
    <property type="entry name" value="Glycosyltransferase_GTB-type"/>
    <property type="match status" value="1"/>
</dbReference>
<dbReference type="HAMAP" id="MF_00392">
    <property type="entry name" value="LpxB"/>
    <property type="match status" value="1"/>
</dbReference>
<dbReference type="SUPFAM" id="SSF53756">
    <property type="entry name" value="UDP-Glycosyltransferase/glycogen phosphorylase"/>
    <property type="match status" value="1"/>
</dbReference>
<evidence type="ECO:0000256" key="10">
    <source>
        <dbReference type="ARBA" id="ARBA00048975"/>
    </source>
</evidence>
<evidence type="ECO:0000256" key="4">
    <source>
        <dbReference type="ARBA" id="ARBA00020902"/>
    </source>
</evidence>
<dbReference type="GO" id="GO:0008915">
    <property type="term" value="F:lipid-A-disaccharide synthase activity"/>
    <property type="evidence" value="ECO:0007669"/>
    <property type="project" value="UniProtKB-UniRule"/>
</dbReference>
<comment type="similarity">
    <text evidence="2 11">Belongs to the LpxB family.</text>
</comment>
<dbReference type="Pfam" id="PF02684">
    <property type="entry name" value="LpxB"/>
    <property type="match status" value="1"/>
</dbReference>
<comment type="catalytic activity">
    <reaction evidence="10 11">
        <text>a lipid X + a UDP-2-N,3-O-bis[(3R)-3-hydroxyacyl]-alpha-D-glucosamine = a lipid A disaccharide + UDP + H(+)</text>
        <dbReference type="Rhea" id="RHEA:67828"/>
        <dbReference type="ChEBI" id="CHEBI:15378"/>
        <dbReference type="ChEBI" id="CHEBI:58223"/>
        <dbReference type="ChEBI" id="CHEBI:137748"/>
        <dbReference type="ChEBI" id="CHEBI:176338"/>
        <dbReference type="ChEBI" id="CHEBI:176343"/>
        <dbReference type="EC" id="2.4.1.182"/>
    </reaction>
</comment>
<dbReference type="Proteomes" id="UP000028511">
    <property type="component" value="Unassembled WGS sequence"/>
</dbReference>
<dbReference type="AlphaFoldDB" id="A0A077NJN5"/>
<evidence type="ECO:0000313" key="12">
    <source>
        <dbReference type="EMBL" id="CDG99044.1"/>
    </source>
</evidence>
<dbReference type="PANTHER" id="PTHR30372">
    <property type="entry name" value="LIPID-A-DISACCHARIDE SYNTHASE"/>
    <property type="match status" value="1"/>
</dbReference>
<evidence type="ECO:0000256" key="7">
    <source>
        <dbReference type="ARBA" id="ARBA00022676"/>
    </source>
</evidence>
<dbReference type="EC" id="2.4.1.182" evidence="3 11"/>
<evidence type="ECO:0000256" key="8">
    <source>
        <dbReference type="ARBA" id="ARBA00022679"/>
    </source>
</evidence>
<sequence>MKDTPLATFSSVSNQRPLTIALVAGETSGDILGAGLIRALKAKIPDAHFVGVAGPLMQAEGCEAWYEMEELAVMGIVEVLGRLPRLLKIRKDLTARFTALKPDVFIGIDAPDFNITLEGRLKQRGIRTIHYVSPSVWAWRQKRVFKIGRATDLVLAFLPFEKAFYDRFSVPCRFIGHTMADSMPLQTDKAAAREALGVPLNAHCLAILPGSRHAEVEMLSADFLRTVQLLRKTLPDLHVLVPLVNAKRHQQFQRIKDEIAPDLSVHLLDGNAGKAMIASDATLLASGTAALECMLAKCPMVVGYRMKPFTFWLAKRLVKTPYVSLPNLLAGKELVKELLQDECEPQALSGALLPLLQGGADVESLKQTFLHLHESIRCDADEQAAQAVLELARR</sequence>
<evidence type="ECO:0000256" key="5">
    <source>
        <dbReference type="ARBA" id="ARBA00022516"/>
    </source>
</evidence>
<keyword evidence="8 11" id="KW-0808">Transferase</keyword>
<dbReference type="GO" id="GO:0009245">
    <property type="term" value="P:lipid A biosynthetic process"/>
    <property type="evidence" value="ECO:0007669"/>
    <property type="project" value="UniProtKB-UniRule"/>
</dbReference>
<protein>
    <recommendedName>
        <fullName evidence="4 11">Lipid-A-disaccharide synthase</fullName>
        <ecNumber evidence="3 11">2.4.1.182</ecNumber>
    </recommendedName>
</protein>
<dbReference type="GO" id="GO:0005543">
    <property type="term" value="F:phospholipid binding"/>
    <property type="evidence" value="ECO:0007669"/>
    <property type="project" value="TreeGrafter"/>
</dbReference>
<evidence type="ECO:0000313" key="13">
    <source>
        <dbReference type="Proteomes" id="UP000028511"/>
    </source>
</evidence>
<evidence type="ECO:0000256" key="9">
    <source>
        <dbReference type="ARBA" id="ARBA00023098"/>
    </source>
</evidence>